<organism evidence="2">
    <name type="scientific">marine sediment metagenome</name>
    <dbReference type="NCBI Taxonomy" id="412755"/>
    <lineage>
        <taxon>unclassified sequences</taxon>
        <taxon>metagenomes</taxon>
        <taxon>ecological metagenomes</taxon>
    </lineage>
</organism>
<gene>
    <name evidence="2" type="ORF">LCGC14_2590050</name>
</gene>
<evidence type="ECO:0000313" key="2">
    <source>
        <dbReference type="EMBL" id="KKL07036.1"/>
    </source>
</evidence>
<evidence type="ECO:0000256" key="1">
    <source>
        <dbReference type="SAM" id="MobiDB-lite"/>
    </source>
</evidence>
<accession>A0A0F9CMZ6</accession>
<dbReference type="AlphaFoldDB" id="A0A0F9CMZ6"/>
<reference evidence="2" key="1">
    <citation type="journal article" date="2015" name="Nature">
        <title>Complex archaea that bridge the gap between prokaryotes and eukaryotes.</title>
        <authorList>
            <person name="Spang A."/>
            <person name="Saw J.H."/>
            <person name="Jorgensen S.L."/>
            <person name="Zaremba-Niedzwiedzka K."/>
            <person name="Martijn J."/>
            <person name="Lind A.E."/>
            <person name="van Eijk R."/>
            <person name="Schleper C."/>
            <person name="Guy L."/>
            <person name="Ettema T.J."/>
        </authorList>
    </citation>
    <scope>NUCLEOTIDE SEQUENCE</scope>
</reference>
<name>A0A0F9CMZ6_9ZZZZ</name>
<proteinExistence type="predicted"/>
<dbReference type="EMBL" id="LAZR01043454">
    <property type="protein sequence ID" value="KKL07036.1"/>
    <property type="molecule type" value="Genomic_DNA"/>
</dbReference>
<feature type="region of interest" description="Disordered" evidence="1">
    <location>
        <begin position="1"/>
        <end position="55"/>
    </location>
</feature>
<comment type="caution">
    <text evidence="2">The sequence shown here is derived from an EMBL/GenBank/DDBJ whole genome shotgun (WGS) entry which is preliminary data.</text>
</comment>
<sequence>MGGKGSGRPPSVNSILNKNRRPEQKTPIATDMFLPNQSGDHSAGRVSRTPENETDIVNKKYVDDAGLAAITNLDGGDSDETYIAVGMSPIDGGDST</sequence>
<protein>
    <submittedName>
        <fullName evidence="2">Uncharacterized protein</fullName>
    </submittedName>
</protein>